<organism evidence="1 2">
    <name type="scientific">Araneus ventricosus</name>
    <name type="common">Orbweaver spider</name>
    <name type="synonym">Epeira ventricosa</name>
    <dbReference type="NCBI Taxonomy" id="182803"/>
    <lineage>
        <taxon>Eukaryota</taxon>
        <taxon>Metazoa</taxon>
        <taxon>Ecdysozoa</taxon>
        <taxon>Arthropoda</taxon>
        <taxon>Chelicerata</taxon>
        <taxon>Arachnida</taxon>
        <taxon>Araneae</taxon>
        <taxon>Araneomorphae</taxon>
        <taxon>Entelegynae</taxon>
        <taxon>Araneoidea</taxon>
        <taxon>Araneidae</taxon>
        <taxon>Araneus</taxon>
    </lineage>
</organism>
<dbReference type="EMBL" id="BGPR01000198">
    <property type="protein sequence ID" value="GBM04065.1"/>
    <property type="molecule type" value="Genomic_DNA"/>
</dbReference>
<dbReference type="Proteomes" id="UP000499080">
    <property type="component" value="Unassembled WGS sequence"/>
</dbReference>
<proteinExistence type="predicted"/>
<reference evidence="1 2" key="1">
    <citation type="journal article" date="2019" name="Sci. Rep.">
        <title>Orb-weaving spider Araneus ventricosus genome elucidates the spidroin gene catalogue.</title>
        <authorList>
            <person name="Kono N."/>
            <person name="Nakamura H."/>
            <person name="Ohtoshi R."/>
            <person name="Moran D.A.P."/>
            <person name="Shinohara A."/>
            <person name="Yoshida Y."/>
            <person name="Fujiwara M."/>
            <person name="Mori M."/>
            <person name="Tomita M."/>
            <person name="Arakawa K."/>
        </authorList>
    </citation>
    <scope>NUCLEOTIDE SEQUENCE [LARGE SCALE GENOMIC DNA]</scope>
</reference>
<name>A0A4Y2CL89_ARAVE</name>
<gene>
    <name evidence="1" type="ORF">AVEN_247938_1</name>
</gene>
<keyword evidence="2" id="KW-1185">Reference proteome</keyword>
<comment type="caution">
    <text evidence="1">The sequence shown here is derived from an EMBL/GenBank/DDBJ whole genome shotgun (WGS) entry which is preliminary data.</text>
</comment>
<sequence>MIEDIFIRVYGLETLSRNCGNAHVVWFGYVPKRFRRCVRLKISIWFGYVPKRFRRCVRLQISIWFGYVKRFRRCACLQISLVRLRAEKTVWSKLVFGLASDKKRFCDGVVHNSIGLARCVPRDSDGVCVYKLVFVDRYKEIQTVCASAN</sequence>
<evidence type="ECO:0000313" key="1">
    <source>
        <dbReference type="EMBL" id="GBM04065.1"/>
    </source>
</evidence>
<accession>A0A4Y2CL89</accession>
<protein>
    <submittedName>
        <fullName evidence="1">Uncharacterized protein</fullName>
    </submittedName>
</protein>
<dbReference type="AlphaFoldDB" id="A0A4Y2CL89"/>
<evidence type="ECO:0000313" key="2">
    <source>
        <dbReference type="Proteomes" id="UP000499080"/>
    </source>
</evidence>